<gene>
    <name evidence="7" type="ORF">ESCO_001831</name>
</gene>
<feature type="region of interest" description="Disordered" evidence="3">
    <location>
        <begin position="861"/>
        <end position="889"/>
    </location>
</feature>
<feature type="compositionally biased region" description="Basic and acidic residues" evidence="3">
    <location>
        <begin position="270"/>
        <end position="284"/>
    </location>
</feature>
<dbReference type="OrthoDB" id="6058203at2759"/>
<dbReference type="InterPro" id="IPR029021">
    <property type="entry name" value="Prot-tyrosine_phosphatase-like"/>
</dbReference>
<dbReference type="Gene3D" id="3.90.190.10">
    <property type="entry name" value="Protein tyrosine phosphatase superfamily"/>
    <property type="match status" value="1"/>
</dbReference>
<keyword evidence="8" id="KW-1185">Reference proteome</keyword>
<dbReference type="AlphaFoldDB" id="A0A0M8N8T8"/>
<dbReference type="SMART" id="SM00450">
    <property type="entry name" value="RHOD"/>
    <property type="match status" value="1"/>
</dbReference>
<dbReference type="CDD" id="cd18533">
    <property type="entry name" value="PTP_fungal"/>
    <property type="match status" value="1"/>
</dbReference>
<feature type="compositionally biased region" description="Low complexity" evidence="3">
    <location>
        <begin position="14"/>
        <end position="28"/>
    </location>
</feature>
<dbReference type="Gene3D" id="3.40.250.10">
    <property type="entry name" value="Rhodanese-like domain"/>
    <property type="match status" value="1"/>
</dbReference>
<dbReference type="InterPro" id="IPR001763">
    <property type="entry name" value="Rhodanese-like_dom"/>
</dbReference>
<dbReference type="InterPro" id="IPR003595">
    <property type="entry name" value="Tyr_Pase_cat"/>
</dbReference>
<evidence type="ECO:0000313" key="8">
    <source>
        <dbReference type="Proteomes" id="UP000053831"/>
    </source>
</evidence>
<organism evidence="7 8">
    <name type="scientific">Escovopsis weberi</name>
    <dbReference type="NCBI Taxonomy" id="150374"/>
    <lineage>
        <taxon>Eukaryota</taxon>
        <taxon>Fungi</taxon>
        <taxon>Dikarya</taxon>
        <taxon>Ascomycota</taxon>
        <taxon>Pezizomycotina</taxon>
        <taxon>Sordariomycetes</taxon>
        <taxon>Hypocreomycetidae</taxon>
        <taxon>Hypocreales</taxon>
        <taxon>Hypocreaceae</taxon>
        <taxon>Escovopsis</taxon>
    </lineage>
</organism>
<feature type="region of interest" description="Disordered" evidence="3">
    <location>
        <begin position="677"/>
        <end position="713"/>
    </location>
</feature>
<dbReference type="PRINTS" id="PR00700">
    <property type="entry name" value="PRTYPHPHTASE"/>
</dbReference>
<reference evidence="7 8" key="1">
    <citation type="submission" date="2015-07" db="EMBL/GenBank/DDBJ databases">
        <title>The genome of the fungus Escovopsis weberi, a specialized disease agent of ant agriculture.</title>
        <authorList>
            <person name="de Man T.J."/>
            <person name="Stajich J.E."/>
            <person name="Kubicek C.P."/>
            <person name="Chenthamara K."/>
            <person name="Atanasova L."/>
            <person name="Druzhinina I.S."/>
            <person name="Birnbaum S."/>
            <person name="Barribeau S.M."/>
            <person name="Teiling C."/>
            <person name="Suen G."/>
            <person name="Currie C."/>
            <person name="Gerardo N.M."/>
        </authorList>
    </citation>
    <scope>NUCLEOTIDE SEQUENCE [LARGE SCALE GENOMIC DNA]</scope>
</reference>
<comment type="caution">
    <text evidence="7">The sequence shown here is derived from an EMBL/GenBank/DDBJ whole genome shotgun (WGS) entry which is preliminary data.</text>
</comment>
<feature type="domain" description="Tyrosine specific protein phosphatases" evidence="5">
    <location>
        <begin position="800"/>
        <end position="831"/>
    </location>
</feature>
<dbReference type="Pfam" id="PF00581">
    <property type="entry name" value="Rhodanese"/>
    <property type="match status" value="1"/>
</dbReference>
<feature type="region of interest" description="Disordered" evidence="3">
    <location>
        <begin position="149"/>
        <end position="171"/>
    </location>
</feature>
<sequence length="967" mass="104806">MKTSARPSPGPIASHSRSISQSSRSTKGSGHKSTTPTSSPRAPYSVGQAYPPRHSSAWNNSTEARPPSPNYFGLVVDSGHDPCESSGLPRDNWSPSSSIKSFAAALPKHVSLESNPEFEAFKRQVDINNKGKSFTLPTPHFVQPFVNPAPARPKPARWHTHGTDNGSDISLHRWNKLSAKDRVAAGRMDADQDGLADSAYASSESKRNSESSLFPLQIPNLPKLGSPKPLNTAAAASASASATAAATMTATPTSTTATSFNLQLPPLGRAENKNPRPPLTEHRTAPPSPGLPGSALARSFTLPPKGDPAQPSMISATLLKELMESLEEDRLLLLDIRSSQNFGLSRIEGALNLCIPTTLLKRATFNIEKLTQMFQGDSECSKFSMWREMEWIVVYDASASDKKDAVAAQNMIKKFTNEGYAGNVGILRGGFNSFQASFPHLVDDASAADQKEDTQGAAAAASRNLGFAPVIGGVSLPVGASSVNPFFSNIRQNVDLADGVGQLNVSWPPALEPESLPLWLREAAAKTDHGKDVSNKFLKIERDEQTRMQGAYGQDGTIRLSGVEKGGKNRYKDILPFEHARVKLQNRPEGCCDYVNASHLSTLRSKKRYIASQGPLPDTFEDFWSVVWDNDVRVIVMLTAETEGGQIKCHSYWTNREFGPIKLKKLSEKKVSLDLDKAKTGTNNNNTSESGKKRAHAATLAEGSPLDTSASPDPAEVPFVMIRKFAVSHAANPFAPIREVTHLHFPSWPDFGTPAQPSHLLALVELANVMQRTAVPFDTTSIVGSGRSPNSEGVSLAWNEEAAGDSASRPMLVHCSAGCGRTGTFCTVDSVIDMLKRQRASRAPGHPSPSEGGGADVLMMDIDEATPPPNCEAENKKATSRSNGGPANPFDSMARDAAWLEDDSVDLIQRTVEDFRQQRISMVQSLRQFVLCYETVLEWIDRVNTNNITLQVLPGGQRRRDSIMQLR</sequence>
<dbReference type="InterPro" id="IPR000387">
    <property type="entry name" value="Tyr_Pase_dom"/>
</dbReference>
<dbReference type="InterPro" id="IPR050348">
    <property type="entry name" value="Protein-Tyr_Phosphatase"/>
</dbReference>
<evidence type="ECO:0000259" key="6">
    <source>
        <dbReference type="PROSITE" id="PS50206"/>
    </source>
</evidence>
<evidence type="ECO:0000259" key="4">
    <source>
        <dbReference type="PROSITE" id="PS50055"/>
    </source>
</evidence>
<feature type="region of interest" description="Disordered" evidence="3">
    <location>
        <begin position="1"/>
        <end position="95"/>
    </location>
</feature>
<dbReference type="InterPro" id="IPR016130">
    <property type="entry name" value="Tyr_Pase_AS"/>
</dbReference>
<feature type="compositionally biased region" description="Low complexity" evidence="3">
    <location>
        <begin position="249"/>
        <end position="259"/>
    </location>
</feature>
<evidence type="ECO:0000313" key="7">
    <source>
        <dbReference type="EMBL" id="KOS22360.1"/>
    </source>
</evidence>
<dbReference type="PROSITE" id="PS00383">
    <property type="entry name" value="TYR_PHOSPHATASE_1"/>
    <property type="match status" value="1"/>
</dbReference>
<evidence type="ECO:0000259" key="5">
    <source>
        <dbReference type="PROSITE" id="PS50056"/>
    </source>
</evidence>
<dbReference type="PROSITE" id="PS50206">
    <property type="entry name" value="RHODANESE_3"/>
    <property type="match status" value="1"/>
</dbReference>
<evidence type="ECO:0000256" key="1">
    <source>
        <dbReference type="ARBA" id="ARBA00009649"/>
    </source>
</evidence>
<dbReference type="CDD" id="cd01446">
    <property type="entry name" value="DSP_MapKP"/>
    <property type="match status" value="1"/>
</dbReference>
<dbReference type="PANTHER" id="PTHR19134">
    <property type="entry name" value="RECEPTOR-TYPE TYROSINE-PROTEIN PHOSPHATASE"/>
    <property type="match status" value="1"/>
</dbReference>
<dbReference type="SMART" id="SM00404">
    <property type="entry name" value="PTPc_motif"/>
    <property type="match status" value="1"/>
</dbReference>
<feature type="region of interest" description="Disordered" evidence="3">
    <location>
        <begin position="197"/>
        <end position="220"/>
    </location>
</feature>
<dbReference type="EC" id="3.1.3.48" evidence="2"/>
<accession>A0A0M8N8T8</accession>
<dbReference type="InterPro" id="IPR000242">
    <property type="entry name" value="PTP_cat"/>
</dbReference>
<evidence type="ECO:0000256" key="3">
    <source>
        <dbReference type="SAM" id="MobiDB-lite"/>
    </source>
</evidence>
<dbReference type="PANTHER" id="PTHR19134:SF561">
    <property type="entry name" value="PROTEIN TYROSINE PHOSPHATASE 36E, ISOFORM A"/>
    <property type="match status" value="1"/>
</dbReference>
<name>A0A0M8N8T8_ESCWE</name>
<dbReference type="SMART" id="SM00194">
    <property type="entry name" value="PTPc"/>
    <property type="match status" value="1"/>
</dbReference>
<evidence type="ECO:0000256" key="2">
    <source>
        <dbReference type="ARBA" id="ARBA00013064"/>
    </source>
</evidence>
<feature type="domain" description="Tyrosine-protein phosphatase" evidence="4">
    <location>
        <begin position="568"/>
        <end position="939"/>
    </location>
</feature>
<proteinExistence type="inferred from homology"/>
<dbReference type="Proteomes" id="UP000053831">
    <property type="component" value="Unassembled WGS sequence"/>
</dbReference>
<dbReference type="EMBL" id="LGSR01000006">
    <property type="protein sequence ID" value="KOS22360.1"/>
    <property type="molecule type" value="Genomic_DNA"/>
</dbReference>
<dbReference type="PROSITE" id="PS50055">
    <property type="entry name" value="TYR_PHOSPHATASE_PTP"/>
    <property type="match status" value="1"/>
</dbReference>
<dbReference type="InterPro" id="IPR036873">
    <property type="entry name" value="Rhodanese-like_dom_sf"/>
</dbReference>
<dbReference type="PROSITE" id="PS50056">
    <property type="entry name" value="TYR_PHOSPHATASE_2"/>
    <property type="match status" value="1"/>
</dbReference>
<protein>
    <recommendedName>
        <fullName evidence="2">protein-tyrosine-phosphatase</fullName>
        <ecNumber evidence="2">3.1.3.48</ecNumber>
    </recommendedName>
</protein>
<dbReference type="SUPFAM" id="SSF52799">
    <property type="entry name" value="(Phosphotyrosine protein) phosphatases II"/>
    <property type="match status" value="1"/>
</dbReference>
<feature type="domain" description="Rhodanese" evidence="6">
    <location>
        <begin position="327"/>
        <end position="443"/>
    </location>
</feature>
<dbReference type="STRING" id="150374.A0A0M8N8T8"/>
<dbReference type="GO" id="GO:0004725">
    <property type="term" value="F:protein tyrosine phosphatase activity"/>
    <property type="evidence" value="ECO:0007669"/>
    <property type="project" value="UniProtKB-EC"/>
</dbReference>
<dbReference type="Pfam" id="PF00102">
    <property type="entry name" value="Y_phosphatase"/>
    <property type="match status" value="2"/>
</dbReference>
<comment type="similarity">
    <text evidence="1">Belongs to the protein-tyrosine phosphatase family. Non-receptor class subfamily.</text>
</comment>
<feature type="region of interest" description="Disordered" evidence="3">
    <location>
        <begin position="249"/>
        <end position="309"/>
    </location>
</feature>
<dbReference type="SUPFAM" id="SSF52821">
    <property type="entry name" value="Rhodanese/Cell cycle control phosphatase"/>
    <property type="match status" value="1"/>
</dbReference>